<feature type="domain" description="Caspase family p20" evidence="5">
    <location>
        <begin position="274"/>
        <end position="400"/>
    </location>
</feature>
<organism evidence="6 7">
    <name type="scientific">Popillia japonica</name>
    <name type="common">Japanese beetle</name>
    <dbReference type="NCBI Taxonomy" id="7064"/>
    <lineage>
        <taxon>Eukaryota</taxon>
        <taxon>Metazoa</taxon>
        <taxon>Ecdysozoa</taxon>
        <taxon>Arthropoda</taxon>
        <taxon>Hexapoda</taxon>
        <taxon>Insecta</taxon>
        <taxon>Pterygota</taxon>
        <taxon>Neoptera</taxon>
        <taxon>Endopterygota</taxon>
        <taxon>Coleoptera</taxon>
        <taxon>Polyphaga</taxon>
        <taxon>Scarabaeiformia</taxon>
        <taxon>Scarabaeidae</taxon>
        <taxon>Rutelinae</taxon>
        <taxon>Popillia</taxon>
    </lineage>
</organism>
<feature type="region of interest" description="Disordered" evidence="3">
    <location>
        <begin position="171"/>
        <end position="192"/>
    </location>
</feature>
<name>A0AAW1KQH7_POPJA</name>
<reference evidence="6 7" key="1">
    <citation type="journal article" date="2024" name="BMC Genomics">
        <title>De novo assembly and annotation of Popillia japonica's genome with initial clues to its potential as an invasive pest.</title>
        <authorList>
            <person name="Cucini C."/>
            <person name="Boschi S."/>
            <person name="Funari R."/>
            <person name="Cardaioli E."/>
            <person name="Iannotti N."/>
            <person name="Marturano G."/>
            <person name="Paoli F."/>
            <person name="Bruttini M."/>
            <person name="Carapelli A."/>
            <person name="Frati F."/>
            <person name="Nardi F."/>
        </authorList>
    </citation>
    <scope>NUCLEOTIDE SEQUENCE [LARGE SCALE GENOMIC DNA]</scope>
    <source>
        <strain evidence="6">DMR45628</strain>
    </source>
</reference>
<dbReference type="GO" id="GO:0004197">
    <property type="term" value="F:cysteine-type endopeptidase activity"/>
    <property type="evidence" value="ECO:0007669"/>
    <property type="project" value="InterPro"/>
</dbReference>
<dbReference type="InterPro" id="IPR002138">
    <property type="entry name" value="Pept_C14_p10"/>
</dbReference>
<dbReference type="InterPro" id="IPR002398">
    <property type="entry name" value="Pept_C14"/>
</dbReference>
<proteinExistence type="inferred from homology"/>
<dbReference type="AlphaFoldDB" id="A0AAW1KQH7"/>
<evidence type="ECO:0000259" key="4">
    <source>
        <dbReference type="PROSITE" id="PS50207"/>
    </source>
</evidence>
<dbReference type="Gene3D" id="3.40.50.1460">
    <property type="match status" value="2"/>
</dbReference>
<dbReference type="GO" id="GO:0097169">
    <property type="term" value="C:AIM2 inflammasome complex"/>
    <property type="evidence" value="ECO:0007669"/>
    <property type="project" value="TreeGrafter"/>
</dbReference>
<dbReference type="GO" id="GO:0006508">
    <property type="term" value="P:proteolysis"/>
    <property type="evidence" value="ECO:0007669"/>
    <property type="project" value="InterPro"/>
</dbReference>
<feature type="domain" description="Caspase family p20" evidence="5">
    <location>
        <begin position="850"/>
        <end position="972"/>
    </location>
</feature>
<dbReference type="SMART" id="SM00115">
    <property type="entry name" value="CASc"/>
    <property type="match status" value="2"/>
</dbReference>
<dbReference type="InterPro" id="IPR011600">
    <property type="entry name" value="Pept_C14_caspase"/>
</dbReference>
<sequence length="1080" mass="121769">MEEENLINPAVSPVGVREIKLEIRPKKILSIPLNPPTNLSTTTPKSMKGIKYPLLYLAKTTSLQENGDPSTLNIKGNESPALNPNTFEPVLRSKEQKYTNRRIVDGRFGFREQVPKLIPLPENGEPSTLNTKGNDSSALNSNAIESVLESKERLFTNPLVSLLTEMANSISVSRQKSEEPRTLSANGNESLALNSNAAESGLKSKSANEEQMVLTESGLKSKSANEEQMVLSIFEYYKKQKKTPHMDIVVKKADTLIDGENDKVPVYKTISDNKRGNVLLINNISFEGTDRRDGSEVDVWNIKNLFQKMGFDIQCYTDLTSKNMRTIIESYSQNPILETGDIQVVVIMSHGNGNNETYIKTIDGHHVEIEWIVSQFSNNICVKLAGKPKIFIFQCCRGSRENWIEKIDGNVSYSTSGGQRATSDVLLAYATVSDFETNCVQDISETLSEICASNSNTPMEEENLTNPAVSPINVKEYILKFENVGNQIRNPPANLSTTTPKSMKGIKHRLDEKHNTRTETEAKEIQLKNKISHNFFPIRDQMDEHERFISQNGTNNKISPPSNIPPLQKRRLLNRSQKLRLKLEKWIATRNNEELFPLNTNRNQSPTLNSNAFESVLNSTEQKNSNTLNSNAFESVLNSTEQKNSNQRYSFEEDLEKTISLQENEELSTLNTKGNDSSALNSNAIESKNSNQRYSFEEDLEKTISLQENEEPSTLNTKGNDSSALNSNAIESVLNSTEQKNSNQRYSFEEDLAKTISLQENGELKEMQSKEQLFTNPLVSLLTGVANSISVSRRKSEEPCTPNVNGNKSLALNSNAAESGLESKSANEEQNVSSIFEYYKKQKKTPHMDIVVKKAFNFEGTDRRDGSEVDVWNIKNLFQKMGFDIQCYTDLTSKNMRTIIESYSQNPILETGDIQVVVIMSHGNGNKETYIKTIDGHHLKIEWIVSQFSNNICVKLAEKPKIFIFQCCRGSRENWIEKIDGNVSYSISGGQRATSDVLLAYATVSDYVSYRNHEFGSRFIRAICEIFPEHAHDTDIVDLLTLVDCKINHLWPSEFLQTCCVELRGFKKFERVQEMLLKSN</sequence>
<accession>A0AAW1KQH7</accession>
<comment type="caution">
    <text evidence="6">The sequence shown here is derived from an EMBL/GenBank/DDBJ whole genome shotgun (WGS) entry which is preliminary data.</text>
</comment>
<evidence type="ECO:0000256" key="3">
    <source>
        <dbReference type="SAM" id="MobiDB-lite"/>
    </source>
</evidence>
<dbReference type="InterPro" id="IPR015917">
    <property type="entry name" value="Pept_C14A"/>
</dbReference>
<dbReference type="GO" id="GO:0072559">
    <property type="term" value="C:NLRP3 inflammasome complex"/>
    <property type="evidence" value="ECO:0007669"/>
    <property type="project" value="TreeGrafter"/>
</dbReference>
<dbReference type="PANTHER" id="PTHR47901">
    <property type="entry name" value="CASPASE RECRUITMENT DOMAIN-CONTAINING PROTEIN 18"/>
    <property type="match status" value="1"/>
</dbReference>
<dbReference type="EMBL" id="JASPKY010000188">
    <property type="protein sequence ID" value="KAK9722438.1"/>
    <property type="molecule type" value="Genomic_DNA"/>
</dbReference>
<feature type="region of interest" description="Disordered" evidence="3">
    <location>
        <begin position="117"/>
        <end position="138"/>
    </location>
</feature>
<dbReference type="PROSITE" id="PS50208">
    <property type="entry name" value="CASPASE_P20"/>
    <property type="match status" value="2"/>
</dbReference>
<dbReference type="PANTHER" id="PTHR47901:SF3">
    <property type="entry name" value="CASPASE-1"/>
    <property type="match status" value="1"/>
</dbReference>
<comment type="similarity">
    <text evidence="1 2">Belongs to the peptidase C14A family.</text>
</comment>
<dbReference type="GO" id="GO:0072557">
    <property type="term" value="C:IPAF inflammasome complex"/>
    <property type="evidence" value="ECO:0007669"/>
    <property type="project" value="TreeGrafter"/>
</dbReference>
<keyword evidence="7" id="KW-1185">Reference proteome</keyword>
<feature type="region of interest" description="Disordered" evidence="3">
    <location>
        <begin position="669"/>
        <end position="695"/>
    </location>
</feature>
<evidence type="ECO:0000313" key="7">
    <source>
        <dbReference type="Proteomes" id="UP001458880"/>
    </source>
</evidence>
<evidence type="ECO:0000256" key="2">
    <source>
        <dbReference type="RuleBase" id="RU003971"/>
    </source>
</evidence>
<feature type="compositionally biased region" description="Polar residues" evidence="3">
    <location>
        <begin position="125"/>
        <end position="138"/>
    </location>
</feature>
<evidence type="ECO:0000256" key="1">
    <source>
        <dbReference type="ARBA" id="ARBA00010134"/>
    </source>
</evidence>
<feature type="compositionally biased region" description="Polar residues" evidence="3">
    <location>
        <begin position="183"/>
        <end position="192"/>
    </location>
</feature>
<dbReference type="InterPro" id="IPR001309">
    <property type="entry name" value="Pept_C14_p20"/>
</dbReference>
<dbReference type="PROSITE" id="PS50207">
    <property type="entry name" value="CASPASE_P10"/>
    <property type="match status" value="1"/>
</dbReference>
<dbReference type="PRINTS" id="PR00376">
    <property type="entry name" value="IL1BCENZYME"/>
</dbReference>
<feature type="compositionally biased region" description="Polar residues" evidence="3">
    <location>
        <begin position="669"/>
        <end position="694"/>
    </location>
</feature>
<feature type="domain" description="Caspase family p10" evidence="4">
    <location>
        <begin position="995"/>
        <end position="1047"/>
    </location>
</feature>
<evidence type="ECO:0000313" key="6">
    <source>
        <dbReference type="EMBL" id="KAK9722438.1"/>
    </source>
</evidence>
<dbReference type="InterPro" id="IPR029030">
    <property type="entry name" value="Caspase-like_dom_sf"/>
</dbReference>
<dbReference type="Proteomes" id="UP001458880">
    <property type="component" value="Unassembled WGS sequence"/>
</dbReference>
<gene>
    <name evidence="6" type="ORF">QE152_g19675</name>
</gene>
<dbReference type="SUPFAM" id="SSF52129">
    <property type="entry name" value="Caspase-like"/>
    <property type="match status" value="2"/>
</dbReference>
<dbReference type="Pfam" id="PF00656">
    <property type="entry name" value="Peptidase_C14"/>
    <property type="match status" value="2"/>
</dbReference>
<protein>
    <submittedName>
        <fullName evidence="6">Caspase domain</fullName>
    </submittedName>
</protein>
<evidence type="ECO:0000259" key="5">
    <source>
        <dbReference type="PROSITE" id="PS50208"/>
    </source>
</evidence>